<dbReference type="AlphaFoldDB" id="A0A1B6BZ73"/>
<organism evidence="1">
    <name type="scientific">Clastoptera arizonana</name>
    <name type="common">Arizona spittle bug</name>
    <dbReference type="NCBI Taxonomy" id="38151"/>
    <lineage>
        <taxon>Eukaryota</taxon>
        <taxon>Metazoa</taxon>
        <taxon>Ecdysozoa</taxon>
        <taxon>Arthropoda</taxon>
        <taxon>Hexapoda</taxon>
        <taxon>Insecta</taxon>
        <taxon>Pterygota</taxon>
        <taxon>Neoptera</taxon>
        <taxon>Paraneoptera</taxon>
        <taxon>Hemiptera</taxon>
        <taxon>Auchenorrhyncha</taxon>
        <taxon>Cercopoidea</taxon>
        <taxon>Clastopteridae</taxon>
        <taxon>Clastoptera</taxon>
    </lineage>
</organism>
<reference evidence="1" key="1">
    <citation type="submission" date="2015-12" db="EMBL/GenBank/DDBJ databases">
        <title>De novo transcriptome assembly of four potential Pierce s Disease insect vectors from Arizona vineyards.</title>
        <authorList>
            <person name="Tassone E.E."/>
        </authorList>
    </citation>
    <scope>NUCLEOTIDE SEQUENCE</scope>
</reference>
<protein>
    <submittedName>
        <fullName evidence="1">Uncharacterized protein</fullName>
    </submittedName>
</protein>
<proteinExistence type="predicted"/>
<feature type="non-terminal residue" evidence="1">
    <location>
        <position position="1"/>
    </location>
</feature>
<gene>
    <name evidence="1" type="ORF">g.3636</name>
</gene>
<name>A0A1B6BZ73_9HEMI</name>
<sequence length="157" mass="18174">PPTHEVPRGTFCERLPRQHNEAACHRTSLQRRDILCRLKGLVDEAVNSPVCHEWDTDSTLKNTPGPYRFGVYKPVPVMDQDYIKTTELIGSQLIRNCDCLKRNGLQDDCRRLDCRGSPKCLVEPFPQCEPFKQAGLLRRHECNEGHCDEVQRYEYDC</sequence>
<dbReference type="EMBL" id="GEDC01030914">
    <property type="protein sequence ID" value="JAS06384.1"/>
    <property type="molecule type" value="Transcribed_RNA"/>
</dbReference>
<accession>A0A1B6BZ73</accession>
<evidence type="ECO:0000313" key="1">
    <source>
        <dbReference type="EMBL" id="JAS06384.1"/>
    </source>
</evidence>